<dbReference type="STRING" id="1925591.BI308_01960"/>
<dbReference type="EMBL" id="MLAW01000002">
    <property type="protein sequence ID" value="OJJ27275.1"/>
    <property type="molecule type" value="Genomic_DNA"/>
</dbReference>
<accession>A0A1L9QX55</accession>
<keyword evidence="2" id="KW-1185">Reference proteome</keyword>
<sequence>MSTLEPNQSYTFSQIFGLSIDPQDLAEEFGYSLERSRLDLPQYSGELELLKQTRSRIERVLPHVSLTTETSRREVLISHIVLDLVEYTQASLRIEYPLKVDPLQGILDYLLRTESQLLVIEAKKEDLTYGFTQLVAEMIALDRWEKTPNQPILIGAVTTGFIWKFGRLDREQKHFQEGLDSYRVLEDIEPLLRILIRTLIP</sequence>
<evidence type="ECO:0000313" key="2">
    <source>
        <dbReference type="Proteomes" id="UP000183940"/>
    </source>
</evidence>
<comment type="caution">
    <text evidence="1">The sequence shown here is derived from an EMBL/GenBank/DDBJ whole genome shotgun (WGS) entry which is preliminary data.</text>
</comment>
<evidence type="ECO:0000313" key="1">
    <source>
        <dbReference type="EMBL" id="OJJ27275.1"/>
    </source>
</evidence>
<name>A0A1L9QX55_9CYAN</name>
<gene>
    <name evidence="1" type="ORF">BI308_01960</name>
</gene>
<dbReference type="AlphaFoldDB" id="A0A1L9QX55"/>
<evidence type="ECO:0008006" key="3">
    <source>
        <dbReference type="Google" id="ProtNLM"/>
    </source>
</evidence>
<dbReference type="Proteomes" id="UP000183940">
    <property type="component" value="Unassembled WGS sequence"/>
</dbReference>
<proteinExistence type="predicted"/>
<organism evidence="1 2">
    <name type="scientific">Roseofilum reptotaenium AO1-A</name>
    <dbReference type="NCBI Taxonomy" id="1925591"/>
    <lineage>
        <taxon>Bacteria</taxon>
        <taxon>Bacillati</taxon>
        <taxon>Cyanobacteriota</taxon>
        <taxon>Cyanophyceae</taxon>
        <taxon>Desertifilales</taxon>
        <taxon>Desertifilaceae</taxon>
        <taxon>Roseofilum</taxon>
    </lineage>
</organism>
<reference evidence="1" key="1">
    <citation type="submission" date="2016-10" db="EMBL/GenBank/DDBJ databases">
        <title>CRISPR-Cas defence system in Roseofilum reptotaenium: evidence of a bacteriophage-cyanobacterium arms race in the coral black band disease.</title>
        <authorList>
            <person name="Buerger P."/>
            <person name="Wood-Charlson E.M."/>
            <person name="Weynberg K.D."/>
            <person name="Willis B."/>
            <person name="Van Oppen M.J."/>
        </authorList>
    </citation>
    <scope>NUCLEOTIDE SEQUENCE [LARGE SCALE GENOMIC DNA]</scope>
    <source>
        <strain evidence="1">AO1-A</strain>
    </source>
</reference>
<protein>
    <recommendedName>
        <fullName evidence="3">Type I restriction enzyme R protein N-terminal domain-containing protein</fullName>
    </recommendedName>
</protein>